<sequence>MYGAVTLFIFMCLAATTNADHHQHCRMFHCFSSISNESLPTNHSLGDIYEIDTHPLDIPDDAKYYGTVTAGSRTIEGEGIKIKYGWEQFHYSMSVTMGCLPMTTFYFTEPTSFLFSLVEVEHEIKDPDLLVVPSFCENQPLEETPEGTVNSFLNEFV</sequence>
<dbReference type="InterPro" id="IPR001299">
    <property type="entry name" value="Ependymin"/>
</dbReference>
<dbReference type="GO" id="GO:0005509">
    <property type="term" value="F:calcium ion binding"/>
    <property type="evidence" value="ECO:0007669"/>
    <property type="project" value="InterPro"/>
</dbReference>
<evidence type="ECO:0000313" key="4">
    <source>
        <dbReference type="Proteomes" id="UP000472271"/>
    </source>
</evidence>
<organism evidence="3 4">
    <name type="scientific">Sphaeramia orbicularis</name>
    <name type="common">orbiculate cardinalfish</name>
    <dbReference type="NCBI Taxonomy" id="375764"/>
    <lineage>
        <taxon>Eukaryota</taxon>
        <taxon>Metazoa</taxon>
        <taxon>Chordata</taxon>
        <taxon>Craniata</taxon>
        <taxon>Vertebrata</taxon>
        <taxon>Euteleostomi</taxon>
        <taxon>Actinopterygii</taxon>
        <taxon>Neopterygii</taxon>
        <taxon>Teleostei</taxon>
        <taxon>Neoteleostei</taxon>
        <taxon>Acanthomorphata</taxon>
        <taxon>Gobiaria</taxon>
        <taxon>Kurtiformes</taxon>
        <taxon>Apogonoidei</taxon>
        <taxon>Apogonidae</taxon>
        <taxon>Apogoninae</taxon>
        <taxon>Sphaeramia</taxon>
    </lineage>
</organism>
<keyword evidence="2" id="KW-0732">Signal</keyword>
<gene>
    <name evidence="3" type="primary">epd</name>
</gene>
<name>A0A673AUB4_9TELE</name>
<dbReference type="Proteomes" id="UP000472271">
    <property type="component" value="Chromosome 14"/>
</dbReference>
<evidence type="ECO:0000256" key="1">
    <source>
        <dbReference type="ARBA" id="ARBA00010771"/>
    </source>
</evidence>
<dbReference type="GO" id="GO:0007160">
    <property type="term" value="P:cell-matrix adhesion"/>
    <property type="evidence" value="ECO:0007669"/>
    <property type="project" value="InterPro"/>
</dbReference>
<dbReference type="Ensembl" id="ENSSORT00005034162.1">
    <property type="protein sequence ID" value="ENSSORP00005033255.1"/>
    <property type="gene ID" value="ENSSORG00005015759.1"/>
</dbReference>
<dbReference type="SMART" id="SM00026">
    <property type="entry name" value="EPEND"/>
    <property type="match status" value="1"/>
</dbReference>
<dbReference type="AlphaFoldDB" id="A0A673AUB4"/>
<evidence type="ECO:0000256" key="2">
    <source>
        <dbReference type="SAM" id="SignalP"/>
    </source>
</evidence>
<keyword evidence="4" id="KW-1185">Reference proteome</keyword>
<reference evidence="3" key="3">
    <citation type="submission" date="2025-09" db="UniProtKB">
        <authorList>
            <consortium name="Ensembl"/>
        </authorList>
    </citation>
    <scope>IDENTIFICATION</scope>
</reference>
<reference evidence="3" key="1">
    <citation type="submission" date="2019-06" db="EMBL/GenBank/DDBJ databases">
        <authorList>
            <consortium name="Wellcome Sanger Institute Data Sharing"/>
        </authorList>
    </citation>
    <scope>NUCLEOTIDE SEQUENCE [LARGE SCALE GENOMIC DNA]</scope>
</reference>
<protein>
    <submittedName>
        <fullName evidence="3">Uncharacterized protein</fullName>
    </submittedName>
</protein>
<proteinExistence type="inferred from homology"/>
<dbReference type="GO" id="GO:0005576">
    <property type="term" value="C:extracellular region"/>
    <property type="evidence" value="ECO:0007669"/>
    <property type="project" value="InterPro"/>
</dbReference>
<reference evidence="3" key="2">
    <citation type="submission" date="2025-08" db="UniProtKB">
        <authorList>
            <consortium name="Ensembl"/>
        </authorList>
    </citation>
    <scope>IDENTIFICATION</scope>
</reference>
<dbReference type="Pfam" id="PF00811">
    <property type="entry name" value="Ependymin"/>
    <property type="match status" value="1"/>
</dbReference>
<comment type="similarity">
    <text evidence="1">Belongs to the ependymin family.</text>
</comment>
<accession>A0A673AUB4</accession>
<evidence type="ECO:0000313" key="3">
    <source>
        <dbReference type="Ensembl" id="ENSSORP00005033255.1"/>
    </source>
</evidence>
<feature type="signal peptide" evidence="2">
    <location>
        <begin position="1"/>
        <end position="19"/>
    </location>
</feature>
<feature type="chain" id="PRO_5025655747" evidence="2">
    <location>
        <begin position="20"/>
        <end position="157"/>
    </location>
</feature>